<evidence type="ECO:0000313" key="1">
    <source>
        <dbReference type="Proteomes" id="UP000694918"/>
    </source>
</evidence>
<sequence>MALVLNRNYSYNTSHHLGPTPLSRSSSSGTWNELLGGYSNSSEHYSSSSSSVVMMEKRQLFLRSYQFSRKRTLTERIKGSLIRAKKVMWLRLRSARKIRRLVWSRLRFAFYCRRRRRFLRLINHNHHNSSTCTFW</sequence>
<dbReference type="GeneID" id="105135733"/>
<evidence type="ECO:0000313" key="2">
    <source>
        <dbReference type="RefSeq" id="XP_011039065.1"/>
    </source>
</evidence>
<protein>
    <submittedName>
        <fullName evidence="2">Uncharacterized protein LOC105135733</fullName>
    </submittedName>
</protein>
<reference evidence="2" key="1">
    <citation type="submission" date="2025-08" db="UniProtKB">
        <authorList>
            <consortium name="RefSeq"/>
        </authorList>
    </citation>
    <scope>IDENTIFICATION</scope>
</reference>
<gene>
    <name evidence="2" type="primary">LOC105135733</name>
</gene>
<dbReference type="Proteomes" id="UP000694918">
    <property type="component" value="Unplaced"/>
</dbReference>
<keyword evidence="1" id="KW-1185">Reference proteome</keyword>
<organism evidence="1 2">
    <name type="scientific">Populus euphratica</name>
    <name type="common">Euphrates poplar</name>
    <dbReference type="NCBI Taxonomy" id="75702"/>
    <lineage>
        <taxon>Eukaryota</taxon>
        <taxon>Viridiplantae</taxon>
        <taxon>Streptophyta</taxon>
        <taxon>Embryophyta</taxon>
        <taxon>Tracheophyta</taxon>
        <taxon>Spermatophyta</taxon>
        <taxon>Magnoliopsida</taxon>
        <taxon>eudicotyledons</taxon>
        <taxon>Gunneridae</taxon>
        <taxon>Pentapetalae</taxon>
        <taxon>rosids</taxon>
        <taxon>fabids</taxon>
        <taxon>Malpighiales</taxon>
        <taxon>Salicaceae</taxon>
        <taxon>Saliceae</taxon>
        <taxon>Populus</taxon>
    </lineage>
</organism>
<dbReference type="RefSeq" id="XP_011039065.1">
    <property type="nucleotide sequence ID" value="XM_011040763.1"/>
</dbReference>
<name>A0AAJ6V1W7_POPEU</name>
<dbReference type="AlphaFoldDB" id="A0AAJ6V1W7"/>
<accession>A0AAJ6V1W7</accession>
<proteinExistence type="predicted"/>
<dbReference type="KEGG" id="peu:105135733"/>